<evidence type="ECO:0000313" key="3">
    <source>
        <dbReference type="EMBL" id="TCK16746.1"/>
    </source>
</evidence>
<dbReference type="GO" id="GO:0016757">
    <property type="term" value="F:glycosyltransferase activity"/>
    <property type="evidence" value="ECO:0007669"/>
    <property type="project" value="InterPro"/>
</dbReference>
<gene>
    <name evidence="3" type="ORF">EV667_4341</name>
</gene>
<evidence type="ECO:0000313" key="4">
    <source>
        <dbReference type="Proteomes" id="UP000295030"/>
    </source>
</evidence>
<organism evidence="3 4">
    <name type="scientific">Ancylobacter aquaticus</name>
    <dbReference type="NCBI Taxonomy" id="100"/>
    <lineage>
        <taxon>Bacteria</taxon>
        <taxon>Pseudomonadati</taxon>
        <taxon>Pseudomonadota</taxon>
        <taxon>Alphaproteobacteria</taxon>
        <taxon>Hyphomicrobiales</taxon>
        <taxon>Xanthobacteraceae</taxon>
        <taxon>Ancylobacter</taxon>
    </lineage>
</organism>
<dbReference type="AlphaFoldDB" id="A0A4V2PGG1"/>
<evidence type="ECO:0000259" key="1">
    <source>
        <dbReference type="Pfam" id="PF00534"/>
    </source>
</evidence>
<feature type="domain" description="Glycosyltransferase subfamily 4-like N-terminal" evidence="2">
    <location>
        <begin position="12"/>
        <end position="170"/>
    </location>
</feature>
<keyword evidence="4" id="KW-1185">Reference proteome</keyword>
<keyword evidence="3" id="KW-0808">Transferase</keyword>
<dbReference type="SUPFAM" id="SSF53756">
    <property type="entry name" value="UDP-Glycosyltransferase/glycogen phosphorylase"/>
    <property type="match status" value="1"/>
</dbReference>
<dbReference type="Pfam" id="PF13439">
    <property type="entry name" value="Glyco_transf_4"/>
    <property type="match status" value="1"/>
</dbReference>
<comment type="caution">
    <text evidence="3">The sequence shown here is derived from an EMBL/GenBank/DDBJ whole genome shotgun (WGS) entry which is preliminary data.</text>
</comment>
<proteinExistence type="predicted"/>
<dbReference type="EMBL" id="SMFY01000006">
    <property type="protein sequence ID" value="TCK16746.1"/>
    <property type="molecule type" value="Genomic_DNA"/>
</dbReference>
<feature type="domain" description="Glycosyl transferase family 1" evidence="1">
    <location>
        <begin position="196"/>
        <end position="345"/>
    </location>
</feature>
<accession>A0A4V2PGG1</accession>
<sequence>MIAILLPDLRGGGAERVSVDLARALAGYGHRVEFVLMRAKGDFLAEARREFTVADLDVRRTAQVPRSLARYLRERQPDALIANLWPLTCAAIVGRLLARYRRPVLLVDHNALSRQYAAWGVLHGLVLRASMIATYRCADAVAGVSEGVARDIATLSRMPASRVAVLHNPIPRRAEPAAADRQRVDALWGGPAGARVLSVGSYKKQKNHALLLNSFASLARNTPESRLMLLGQGENEPKLRALAAELGLADRVVFAGFHADPSPFFATADLFALSSDHEGFGNVLVEALSFGLPVVSTDCPSGPAEILDNGRFGTLVPVGDAPALARAMEAALREPVDRTALKRRAAAFWPEIAARNYLEQLGLT</sequence>
<evidence type="ECO:0000259" key="2">
    <source>
        <dbReference type="Pfam" id="PF13439"/>
    </source>
</evidence>
<dbReference type="PANTHER" id="PTHR12526">
    <property type="entry name" value="GLYCOSYLTRANSFERASE"/>
    <property type="match status" value="1"/>
</dbReference>
<dbReference type="CDD" id="cd03811">
    <property type="entry name" value="GT4_GT28_WabH-like"/>
    <property type="match status" value="1"/>
</dbReference>
<dbReference type="RefSeq" id="WP_165901680.1">
    <property type="nucleotide sequence ID" value="NZ_SMFY01000006.1"/>
</dbReference>
<dbReference type="InterPro" id="IPR028098">
    <property type="entry name" value="Glyco_trans_4-like_N"/>
</dbReference>
<dbReference type="InterPro" id="IPR001296">
    <property type="entry name" value="Glyco_trans_1"/>
</dbReference>
<dbReference type="PANTHER" id="PTHR12526:SF630">
    <property type="entry name" value="GLYCOSYLTRANSFERASE"/>
    <property type="match status" value="1"/>
</dbReference>
<protein>
    <submittedName>
        <fullName evidence="3">Glycosyltransferase involved in cell wall biosynthesis</fullName>
    </submittedName>
</protein>
<name>A0A4V2PGG1_ANCAQ</name>
<dbReference type="Pfam" id="PF00534">
    <property type="entry name" value="Glycos_transf_1"/>
    <property type="match status" value="1"/>
</dbReference>
<reference evidence="3 4" key="1">
    <citation type="submission" date="2019-03" db="EMBL/GenBank/DDBJ databases">
        <title>Genomic Encyclopedia of Type Strains, Phase IV (KMG-IV): sequencing the most valuable type-strain genomes for metagenomic binning, comparative biology and taxonomic classification.</title>
        <authorList>
            <person name="Goeker M."/>
        </authorList>
    </citation>
    <scope>NUCLEOTIDE SEQUENCE [LARGE SCALE GENOMIC DNA]</scope>
    <source>
        <strain evidence="3 4">DSM 101</strain>
    </source>
</reference>
<dbReference type="Gene3D" id="3.40.50.2000">
    <property type="entry name" value="Glycogen Phosphorylase B"/>
    <property type="match status" value="2"/>
</dbReference>
<dbReference type="Proteomes" id="UP000295030">
    <property type="component" value="Unassembled WGS sequence"/>
</dbReference>